<dbReference type="GO" id="GO:0005886">
    <property type="term" value="C:plasma membrane"/>
    <property type="evidence" value="ECO:0007669"/>
    <property type="project" value="TreeGrafter"/>
</dbReference>
<reference evidence="5" key="1">
    <citation type="journal article" date="2023" name="G3 (Bethesda)">
        <title>Whole genome assembly and annotation of the endangered Caribbean coral Acropora cervicornis.</title>
        <authorList>
            <person name="Selwyn J.D."/>
            <person name="Vollmer S.V."/>
        </authorList>
    </citation>
    <scope>NUCLEOTIDE SEQUENCE</scope>
    <source>
        <strain evidence="5">K2</strain>
    </source>
</reference>
<evidence type="ECO:0000259" key="4">
    <source>
        <dbReference type="PROSITE" id="PS50050"/>
    </source>
</evidence>
<dbReference type="InterPro" id="IPR052302">
    <property type="entry name" value="Neurotrophin_rcpt-DD"/>
</dbReference>
<dbReference type="PROSITE" id="PS00652">
    <property type="entry name" value="TNFR_NGFR_1"/>
    <property type="match status" value="1"/>
</dbReference>
<feature type="region of interest" description="Disordered" evidence="2">
    <location>
        <begin position="163"/>
        <end position="194"/>
    </location>
</feature>
<keyword evidence="3" id="KW-1133">Transmembrane helix</keyword>
<dbReference type="PANTHER" id="PTHR46605">
    <property type="entry name" value="TUMOR NECROSIS FACTOR RECEPTOR"/>
    <property type="match status" value="1"/>
</dbReference>
<evidence type="ECO:0000256" key="3">
    <source>
        <dbReference type="SAM" id="Phobius"/>
    </source>
</evidence>
<dbReference type="GO" id="GO:0009986">
    <property type="term" value="C:cell surface"/>
    <property type="evidence" value="ECO:0007669"/>
    <property type="project" value="TreeGrafter"/>
</dbReference>
<keyword evidence="3" id="KW-0812">Transmembrane</keyword>
<dbReference type="GO" id="GO:0048406">
    <property type="term" value="F:nerve growth factor binding"/>
    <property type="evidence" value="ECO:0007669"/>
    <property type="project" value="TreeGrafter"/>
</dbReference>
<protein>
    <recommendedName>
        <fullName evidence="4">TNFR-Cys domain-containing protein</fullName>
    </recommendedName>
</protein>
<dbReference type="GO" id="GO:0005035">
    <property type="term" value="F:death receptor activity"/>
    <property type="evidence" value="ECO:0007669"/>
    <property type="project" value="TreeGrafter"/>
</dbReference>
<feature type="disulfide bond" evidence="1">
    <location>
        <begin position="75"/>
        <end position="90"/>
    </location>
</feature>
<dbReference type="GO" id="GO:0007266">
    <property type="term" value="P:Rho protein signal transduction"/>
    <property type="evidence" value="ECO:0007669"/>
    <property type="project" value="TreeGrafter"/>
</dbReference>
<feature type="repeat" description="TNFR-Cys" evidence="1">
    <location>
        <begin position="74"/>
        <end position="114"/>
    </location>
</feature>
<feature type="disulfide bond" evidence="1">
    <location>
        <begin position="93"/>
        <end position="106"/>
    </location>
</feature>
<comment type="caution">
    <text evidence="5">The sequence shown here is derived from an EMBL/GenBank/DDBJ whole genome shotgun (WGS) entry which is preliminary data.</text>
</comment>
<dbReference type="GO" id="GO:0015026">
    <property type="term" value="F:coreceptor activity"/>
    <property type="evidence" value="ECO:0007669"/>
    <property type="project" value="TreeGrafter"/>
</dbReference>
<evidence type="ECO:0000313" key="6">
    <source>
        <dbReference type="Proteomes" id="UP001249851"/>
    </source>
</evidence>
<dbReference type="Proteomes" id="UP001249851">
    <property type="component" value="Unassembled WGS sequence"/>
</dbReference>
<reference evidence="5" key="2">
    <citation type="journal article" date="2023" name="Science">
        <title>Genomic signatures of disease resistance in endangered staghorn corals.</title>
        <authorList>
            <person name="Vollmer S.V."/>
            <person name="Selwyn J.D."/>
            <person name="Despard B.A."/>
            <person name="Roesel C.L."/>
        </authorList>
    </citation>
    <scope>NUCLEOTIDE SEQUENCE</scope>
    <source>
        <strain evidence="5">K2</strain>
    </source>
</reference>
<keyword evidence="3" id="KW-0472">Membrane</keyword>
<name>A0AAD9Q7G1_ACRCE</name>
<feature type="disulfide bond" evidence="1">
    <location>
        <begin position="96"/>
        <end position="114"/>
    </location>
</feature>
<organism evidence="5 6">
    <name type="scientific">Acropora cervicornis</name>
    <name type="common">Staghorn coral</name>
    <dbReference type="NCBI Taxonomy" id="6130"/>
    <lineage>
        <taxon>Eukaryota</taxon>
        <taxon>Metazoa</taxon>
        <taxon>Cnidaria</taxon>
        <taxon>Anthozoa</taxon>
        <taxon>Hexacorallia</taxon>
        <taxon>Scleractinia</taxon>
        <taxon>Astrocoeniina</taxon>
        <taxon>Acroporidae</taxon>
        <taxon>Acropora</taxon>
    </lineage>
</organism>
<evidence type="ECO:0000256" key="1">
    <source>
        <dbReference type="PROSITE-ProRule" id="PRU00206"/>
    </source>
</evidence>
<keyword evidence="1" id="KW-1015">Disulfide bond</keyword>
<dbReference type="InterPro" id="IPR001368">
    <property type="entry name" value="TNFR/NGFR_Cys_rich_reg"/>
</dbReference>
<accession>A0AAD9Q7G1</accession>
<dbReference type="PROSITE" id="PS50050">
    <property type="entry name" value="TNFR_NGFR_2"/>
    <property type="match status" value="1"/>
</dbReference>
<feature type="domain" description="TNFR-Cys" evidence="4">
    <location>
        <begin position="74"/>
        <end position="114"/>
    </location>
</feature>
<dbReference type="Gene3D" id="2.10.50.10">
    <property type="entry name" value="Tumor Necrosis Factor Receptor, subunit A, domain 2"/>
    <property type="match status" value="1"/>
</dbReference>
<dbReference type="AlphaFoldDB" id="A0AAD9Q7G1"/>
<gene>
    <name evidence="5" type="ORF">P5673_022115</name>
</gene>
<proteinExistence type="predicted"/>
<dbReference type="EMBL" id="JARQWQ010000058">
    <property type="protein sequence ID" value="KAK2556095.1"/>
    <property type="molecule type" value="Genomic_DNA"/>
</dbReference>
<evidence type="ECO:0000256" key="2">
    <source>
        <dbReference type="SAM" id="MobiDB-lite"/>
    </source>
</evidence>
<feature type="transmembrane region" description="Helical" evidence="3">
    <location>
        <begin position="201"/>
        <end position="224"/>
    </location>
</feature>
<evidence type="ECO:0000313" key="5">
    <source>
        <dbReference type="EMBL" id="KAK2556095.1"/>
    </source>
</evidence>
<keyword evidence="6" id="KW-1185">Reference proteome</keyword>
<dbReference type="PANTHER" id="PTHR46605:SF2">
    <property type="entry name" value="TNFR-CYS DOMAIN-CONTAINING PROTEIN"/>
    <property type="match status" value="1"/>
</dbReference>
<sequence length="348" mass="39112">MYIAVTRHPNHGSIHKNLIESFIPKCASGQMTVQWPNGTFKQCLHCEQCHPGRGLYPHKCGDTVTFPAKIECKKCDSGKTYSDTYDSSRCKLCHSCTEHEDVTKNCTLSSDTKCNKTCNSDYFFNKPQQGCKRCSYCCLDGKDEEQPQCINKGLKAVNRYCSPRPDRSCNPSTPTGSVIPTESRSSPKHLNEPTSQQNGKIVWILSCVGTGFLLGLIILLCYLWRKTRNRRNGQNNVQAESNLEGRYAQYESREDRHTLTLQDPGSLVVQLNCAYVESPASTPEGHHKRILHTGESGRMSMHANKGVGGDVSDNFAGKGVKRLNLENKENENLHTYKYYICTFICSYI</sequence>
<feature type="compositionally biased region" description="Polar residues" evidence="2">
    <location>
        <begin position="169"/>
        <end position="184"/>
    </location>
</feature>